<dbReference type="PROSITE" id="PS50878">
    <property type="entry name" value="RT_POL"/>
    <property type="match status" value="1"/>
</dbReference>
<dbReference type="GO" id="GO:0071897">
    <property type="term" value="P:DNA biosynthetic process"/>
    <property type="evidence" value="ECO:0007669"/>
    <property type="project" value="UniProtKB-ARBA"/>
</dbReference>
<dbReference type="PANTHER" id="PTHR33064:SF37">
    <property type="entry name" value="RIBONUCLEASE H"/>
    <property type="match status" value="1"/>
</dbReference>
<evidence type="ECO:0000313" key="2">
    <source>
        <dbReference type="EMBL" id="GBN31324.1"/>
    </source>
</evidence>
<dbReference type="InterPro" id="IPR043502">
    <property type="entry name" value="DNA/RNA_pol_sf"/>
</dbReference>
<dbReference type="AlphaFoldDB" id="A0A4Y2MY96"/>
<name>A0A4Y2MY96_ARAVE</name>
<dbReference type="EMBL" id="BGPR01008067">
    <property type="protein sequence ID" value="GBN31324.1"/>
    <property type="molecule type" value="Genomic_DNA"/>
</dbReference>
<dbReference type="SUPFAM" id="SSF56672">
    <property type="entry name" value="DNA/RNA polymerases"/>
    <property type="match status" value="1"/>
</dbReference>
<protein>
    <submittedName>
        <fullName evidence="2">Retrovirus-related Pol polyprotein from transposon 297</fullName>
    </submittedName>
</protein>
<comment type="caution">
    <text evidence="2">The sequence shown here is derived from an EMBL/GenBank/DDBJ whole genome shotgun (WGS) entry which is preliminary data.</text>
</comment>
<dbReference type="Gene3D" id="3.30.70.270">
    <property type="match status" value="2"/>
</dbReference>
<organism evidence="2 3">
    <name type="scientific">Araneus ventricosus</name>
    <name type="common">Orbweaver spider</name>
    <name type="synonym">Epeira ventricosa</name>
    <dbReference type="NCBI Taxonomy" id="182803"/>
    <lineage>
        <taxon>Eukaryota</taxon>
        <taxon>Metazoa</taxon>
        <taxon>Ecdysozoa</taxon>
        <taxon>Arthropoda</taxon>
        <taxon>Chelicerata</taxon>
        <taxon>Arachnida</taxon>
        <taxon>Araneae</taxon>
        <taxon>Araneomorphae</taxon>
        <taxon>Entelegynae</taxon>
        <taxon>Araneoidea</taxon>
        <taxon>Araneidae</taxon>
        <taxon>Araneus</taxon>
    </lineage>
</organism>
<proteinExistence type="predicted"/>
<dbReference type="PANTHER" id="PTHR33064">
    <property type="entry name" value="POL PROTEIN"/>
    <property type="match status" value="1"/>
</dbReference>
<sequence>MLPLREKYLLMITEDKSDIEDMDENFPAIDSEPTLFDFHEIKESSFLKDKLNEQQIQALHDLVLKFLKIFSNKLGKTQLVMHDIQLIENTPIQCKPYRISPRQTEILKTEIDKMLKHKIIELRDSHYTSPMILVEVAGEDPRPCIDYRKLNKITKTQFFPLPNIEQRVETAAAAKYILVLDLTKGYWQIPLTPNAQRITTFVTSFGTFRPLRLPFGLKNAPFTFSKMMVDILHGCDDFAVPYLDDVARYSNSWEEHLSHLNAVMSKIKEAGLTIKPIKCKFTQARVKYLGHIVCRGIRTPNEVKVKAVLDFPLPTTKSQVRAFLGLAGYYNHYILMSFSIVAPLTETLKGKLRQGKINWTEE</sequence>
<evidence type="ECO:0000313" key="3">
    <source>
        <dbReference type="Proteomes" id="UP000499080"/>
    </source>
</evidence>
<gene>
    <name evidence="2" type="primary">pol_2639</name>
    <name evidence="2" type="ORF">AVEN_153043_1</name>
</gene>
<evidence type="ECO:0000259" key="1">
    <source>
        <dbReference type="PROSITE" id="PS50878"/>
    </source>
</evidence>
<dbReference type="InterPro" id="IPR000477">
    <property type="entry name" value="RT_dom"/>
</dbReference>
<accession>A0A4Y2MY96</accession>
<dbReference type="Proteomes" id="UP000499080">
    <property type="component" value="Unassembled WGS sequence"/>
</dbReference>
<reference evidence="2 3" key="1">
    <citation type="journal article" date="2019" name="Sci. Rep.">
        <title>Orb-weaving spider Araneus ventricosus genome elucidates the spidroin gene catalogue.</title>
        <authorList>
            <person name="Kono N."/>
            <person name="Nakamura H."/>
            <person name="Ohtoshi R."/>
            <person name="Moran D.A.P."/>
            <person name="Shinohara A."/>
            <person name="Yoshida Y."/>
            <person name="Fujiwara M."/>
            <person name="Mori M."/>
            <person name="Tomita M."/>
            <person name="Arakawa K."/>
        </authorList>
    </citation>
    <scope>NUCLEOTIDE SEQUENCE [LARGE SCALE GENOMIC DNA]</scope>
</reference>
<feature type="domain" description="Reverse transcriptase" evidence="1">
    <location>
        <begin position="115"/>
        <end position="293"/>
    </location>
</feature>
<dbReference type="InterPro" id="IPR043128">
    <property type="entry name" value="Rev_trsase/Diguanyl_cyclase"/>
</dbReference>
<keyword evidence="3" id="KW-1185">Reference proteome</keyword>
<dbReference type="Gene3D" id="3.10.10.10">
    <property type="entry name" value="HIV Type 1 Reverse Transcriptase, subunit A, domain 1"/>
    <property type="match status" value="1"/>
</dbReference>
<dbReference type="OrthoDB" id="6429497at2759"/>
<dbReference type="InterPro" id="IPR051320">
    <property type="entry name" value="Viral_Replic_Matur_Polypro"/>
</dbReference>
<dbReference type="CDD" id="cd01647">
    <property type="entry name" value="RT_LTR"/>
    <property type="match status" value="1"/>
</dbReference>
<dbReference type="Pfam" id="PF00078">
    <property type="entry name" value="RVT_1"/>
    <property type="match status" value="1"/>
</dbReference>